<dbReference type="InterPro" id="IPR025003">
    <property type="entry name" value="DUF3973"/>
</dbReference>
<evidence type="ECO:0000259" key="1">
    <source>
        <dbReference type="Pfam" id="PF13119"/>
    </source>
</evidence>
<reference evidence="2 3" key="1">
    <citation type="submission" date="2019-07" db="EMBL/GenBank/DDBJ databases">
        <title>Paenibacillus thiaminolyticus NRRL B-4156.</title>
        <authorList>
            <person name="Hehnly C."/>
            <person name="Zhang L."/>
        </authorList>
    </citation>
    <scope>NUCLEOTIDE SEQUENCE [LARGE SCALE GENOMIC DNA]</scope>
    <source>
        <strain evidence="2 3">NRRL B-4156</strain>
    </source>
</reference>
<protein>
    <submittedName>
        <fullName evidence="2">DUF3973 domain-containing protein</fullName>
    </submittedName>
</protein>
<dbReference type="EMBL" id="CP041405">
    <property type="protein sequence ID" value="QDM47175.1"/>
    <property type="molecule type" value="Genomic_DNA"/>
</dbReference>
<evidence type="ECO:0000313" key="3">
    <source>
        <dbReference type="Proteomes" id="UP000315377"/>
    </source>
</evidence>
<dbReference type="Pfam" id="PF13119">
    <property type="entry name" value="DUF3973"/>
    <property type="match status" value="1"/>
</dbReference>
<accession>A0AAP9E050</accession>
<sequence length="86" mass="10068">MAVFYCIVCSQLHEECGAEDWVFEHAIYIEPMLGEKIQLGMCNKKVGRGSGQYKYSRRMIKDGTAGWKKVNSDFPVYEHIDRFQLW</sequence>
<dbReference type="AlphaFoldDB" id="A0AAP9E050"/>
<gene>
    <name evidence="2" type="ORF">FLT43_07250</name>
</gene>
<feature type="domain" description="DUF3973" evidence="1">
    <location>
        <begin position="3"/>
        <end position="42"/>
    </location>
</feature>
<name>A0AAP9E050_PANTH</name>
<dbReference type="Proteomes" id="UP000315377">
    <property type="component" value="Chromosome"/>
</dbReference>
<evidence type="ECO:0000313" key="2">
    <source>
        <dbReference type="EMBL" id="QDM47175.1"/>
    </source>
</evidence>
<organism evidence="2 3">
    <name type="scientific">Paenibacillus thiaminolyticus</name>
    <name type="common">Bacillus thiaminolyticus</name>
    <dbReference type="NCBI Taxonomy" id="49283"/>
    <lineage>
        <taxon>Bacteria</taxon>
        <taxon>Bacillati</taxon>
        <taxon>Bacillota</taxon>
        <taxon>Bacilli</taxon>
        <taxon>Bacillales</taxon>
        <taxon>Paenibacillaceae</taxon>
        <taxon>Paenibacillus</taxon>
    </lineage>
</organism>
<proteinExistence type="predicted"/>